<keyword evidence="3" id="KW-1185">Reference proteome</keyword>
<evidence type="ECO:0000313" key="2">
    <source>
        <dbReference type="EMBL" id="GFR87082.1"/>
    </source>
</evidence>
<protein>
    <submittedName>
        <fullName evidence="2">Uncharacterized protein</fullName>
    </submittedName>
</protein>
<feature type="region of interest" description="Disordered" evidence="1">
    <location>
        <begin position="102"/>
        <end position="129"/>
    </location>
</feature>
<feature type="region of interest" description="Disordered" evidence="1">
    <location>
        <begin position="33"/>
        <end position="79"/>
    </location>
</feature>
<sequence length="129" mass="13383">MKGGLGLVLAVFTQWLPPDGLKRVTVLVVSRGRKGDCATPTGSQTHNNSITTPAKQLVSQPGPEATSLTSSSTDSLTDHPDLLTAVTTLTTCWTVVWPVDDRTTATAATPVPPATTTTTPAAESSVKVK</sequence>
<dbReference type="EMBL" id="BMAT01005068">
    <property type="protein sequence ID" value="GFR87082.1"/>
    <property type="molecule type" value="Genomic_DNA"/>
</dbReference>
<feature type="compositionally biased region" description="Low complexity" evidence="1">
    <location>
        <begin position="66"/>
        <end position="75"/>
    </location>
</feature>
<dbReference type="Proteomes" id="UP000762676">
    <property type="component" value="Unassembled WGS sequence"/>
</dbReference>
<feature type="compositionally biased region" description="Polar residues" evidence="1">
    <location>
        <begin position="40"/>
        <end position="59"/>
    </location>
</feature>
<feature type="compositionally biased region" description="Low complexity" evidence="1">
    <location>
        <begin position="104"/>
        <end position="122"/>
    </location>
</feature>
<evidence type="ECO:0000313" key="3">
    <source>
        <dbReference type="Proteomes" id="UP000762676"/>
    </source>
</evidence>
<gene>
    <name evidence="2" type="ORF">ElyMa_002484400</name>
</gene>
<accession>A0AAV4GMV1</accession>
<dbReference type="AlphaFoldDB" id="A0AAV4GMV1"/>
<reference evidence="2 3" key="1">
    <citation type="journal article" date="2021" name="Elife">
        <title>Chloroplast acquisition without the gene transfer in kleptoplastic sea slugs, Plakobranchus ocellatus.</title>
        <authorList>
            <person name="Maeda T."/>
            <person name="Takahashi S."/>
            <person name="Yoshida T."/>
            <person name="Shimamura S."/>
            <person name="Takaki Y."/>
            <person name="Nagai Y."/>
            <person name="Toyoda A."/>
            <person name="Suzuki Y."/>
            <person name="Arimoto A."/>
            <person name="Ishii H."/>
            <person name="Satoh N."/>
            <person name="Nishiyama T."/>
            <person name="Hasebe M."/>
            <person name="Maruyama T."/>
            <person name="Minagawa J."/>
            <person name="Obokata J."/>
            <person name="Shigenobu S."/>
        </authorList>
    </citation>
    <scope>NUCLEOTIDE SEQUENCE [LARGE SCALE GENOMIC DNA]</scope>
</reference>
<organism evidence="2 3">
    <name type="scientific">Elysia marginata</name>
    <dbReference type="NCBI Taxonomy" id="1093978"/>
    <lineage>
        <taxon>Eukaryota</taxon>
        <taxon>Metazoa</taxon>
        <taxon>Spiralia</taxon>
        <taxon>Lophotrochozoa</taxon>
        <taxon>Mollusca</taxon>
        <taxon>Gastropoda</taxon>
        <taxon>Heterobranchia</taxon>
        <taxon>Euthyneura</taxon>
        <taxon>Panpulmonata</taxon>
        <taxon>Sacoglossa</taxon>
        <taxon>Placobranchoidea</taxon>
        <taxon>Plakobranchidae</taxon>
        <taxon>Elysia</taxon>
    </lineage>
</organism>
<name>A0AAV4GMV1_9GAST</name>
<proteinExistence type="predicted"/>
<comment type="caution">
    <text evidence="2">The sequence shown here is derived from an EMBL/GenBank/DDBJ whole genome shotgun (WGS) entry which is preliminary data.</text>
</comment>
<evidence type="ECO:0000256" key="1">
    <source>
        <dbReference type="SAM" id="MobiDB-lite"/>
    </source>
</evidence>